<name>A0A512NA91_9HYPH</name>
<evidence type="ECO:0000259" key="2">
    <source>
        <dbReference type="Pfam" id="PF00561"/>
    </source>
</evidence>
<keyword evidence="4" id="KW-1185">Reference proteome</keyword>
<protein>
    <submittedName>
        <fullName evidence="3">Haloalkane dehalogenase</fullName>
    </submittedName>
</protein>
<keyword evidence="1" id="KW-0378">Hydrolase</keyword>
<feature type="domain" description="AB hydrolase-1" evidence="2">
    <location>
        <begin position="26"/>
        <end position="263"/>
    </location>
</feature>
<evidence type="ECO:0000313" key="4">
    <source>
        <dbReference type="Proteomes" id="UP000321058"/>
    </source>
</evidence>
<evidence type="ECO:0000256" key="1">
    <source>
        <dbReference type="ARBA" id="ARBA00022801"/>
    </source>
</evidence>
<accession>A0A512NA91</accession>
<comment type="caution">
    <text evidence="3">The sequence shown here is derived from an EMBL/GenBank/DDBJ whole genome shotgun (WGS) entry which is preliminary data.</text>
</comment>
<reference evidence="3 4" key="1">
    <citation type="submission" date="2019-07" db="EMBL/GenBank/DDBJ databases">
        <title>Whole genome shotgun sequence of Reyranella soli NBRC 108950.</title>
        <authorList>
            <person name="Hosoyama A."/>
            <person name="Uohara A."/>
            <person name="Ohji S."/>
            <person name="Ichikawa N."/>
        </authorList>
    </citation>
    <scope>NUCLEOTIDE SEQUENCE [LARGE SCALE GENOMIC DNA]</scope>
    <source>
        <strain evidence="3 4">NBRC 108950</strain>
    </source>
</reference>
<dbReference type="InterPro" id="IPR000639">
    <property type="entry name" value="Epox_hydrolase-like"/>
</dbReference>
<organism evidence="3 4">
    <name type="scientific">Reyranella soli</name>
    <dbReference type="NCBI Taxonomy" id="1230389"/>
    <lineage>
        <taxon>Bacteria</taxon>
        <taxon>Pseudomonadati</taxon>
        <taxon>Pseudomonadota</taxon>
        <taxon>Alphaproteobacteria</taxon>
        <taxon>Hyphomicrobiales</taxon>
        <taxon>Reyranellaceae</taxon>
        <taxon>Reyranella</taxon>
    </lineage>
</organism>
<proteinExistence type="predicted"/>
<evidence type="ECO:0000313" key="3">
    <source>
        <dbReference type="EMBL" id="GEP55899.1"/>
    </source>
</evidence>
<dbReference type="Gene3D" id="3.40.50.1820">
    <property type="entry name" value="alpha/beta hydrolase"/>
    <property type="match status" value="1"/>
</dbReference>
<dbReference type="Proteomes" id="UP000321058">
    <property type="component" value="Unassembled WGS sequence"/>
</dbReference>
<dbReference type="PRINTS" id="PR00111">
    <property type="entry name" value="ABHYDROLASE"/>
</dbReference>
<dbReference type="GO" id="GO:0016787">
    <property type="term" value="F:hydrolase activity"/>
    <property type="evidence" value="ECO:0007669"/>
    <property type="project" value="UniProtKB-KW"/>
</dbReference>
<sequence>MDVRKIKTAPGLEFDCSLAGSPEGVPVLLLHGFGVSRHFWDRQVPALADAGYFAIAPNQRGYSPGARPDPKDLAAYHIDRLVGDALDIVAAAGHGGSRFHLVGHDWGGSLSWIIAARYPERLRSLSMLSRPHPASFLRALALPDGEQKRRSGHHTAFLEPDAVPKLLANNCEWLRSRHMRQGMPEAATDAHMSVLGNEAALEAALAWYRSSGPRQPLGPTKVPTLYIWGDADDTVGRVAAEGTGEFIDAPYYFEVLPGVGHYAADQVPDKVNALLLAHLRRHAD</sequence>
<dbReference type="Pfam" id="PF00561">
    <property type="entry name" value="Abhydrolase_1"/>
    <property type="match status" value="1"/>
</dbReference>
<dbReference type="AlphaFoldDB" id="A0A512NA91"/>
<dbReference type="PRINTS" id="PR00412">
    <property type="entry name" value="EPOXHYDRLASE"/>
</dbReference>
<gene>
    <name evidence="3" type="primary">dhaA_2</name>
    <name evidence="3" type="ORF">RSO01_30650</name>
</gene>
<dbReference type="InterPro" id="IPR000073">
    <property type="entry name" value="AB_hydrolase_1"/>
</dbReference>
<dbReference type="OrthoDB" id="7253779at2"/>
<dbReference type="EMBL" id="BKAJ01000048">
    <property type="protein sequence ID" value="GEP55899.1"/>
    <property type="molecule type" value="Genomic_DNA"/>
</dbReference>
<dbReference type="SUPFAM" id="SSF53474">
    <property type="entry name" value="alpha/beta-Hydrolases"/>
    <property type="match status" value="1"/>
</dbReference>
<dbReference type="InterPro" id="IPR029058">
    <property type="entry name" value="AB_hydrolase_fold"/>
</dbReference>
<dbReference type="RefSeq" id="WP_147149979.1">
    <property type="nucleotide sequence ID" value="NZ_BKAJ01000048.1"/>
</dbReference>
<dbReference type="PANTHER" id="PTHR43329">
    <property type="entry name" value="EPOXIDE HYDROLASE"/>
    <property type="match status" value="1"/>
</dbReference>